<evidence type="ECO:0000313" key="3">
    <source>
        <dbReference type="Proteomes" id="UP000285092"/>
    </source>
</evidence>
<evidence type="ECO:0000259" key="1">
    <source>
        <dbReference type="Pfam" id="PF04233"/>
    </source>
</evidence>
<comment type="caution">
    <text evidence="2">The sequence shown here is derived from an EMBL/GenBank/DDBJ whole genome shotgun (WGS) entry which is preliminary data.</text>
</comment>
<dbReference type="Proteomes" id="UP000285092">
    <property type="component" value="Unassembled WGS sequence"/>
</dbReference>
<dbReference type="EMBL" id="QXFK01000014">
    <property type="protein sequence ID" value="RIV79566.1"/>
    <property type="molecule type" value="Genomic_DNA"/>
</dbReference>
<accession>A0A418NJQ0</accession>
<dbReference type="Pfam" id="PF04233">
    <property type="entry name" value="Phage_Mu_F"/>
    <property type="match status" value="1"/>
</dbReference>
<dbReference type="InterPro" id="IPR006528">
    <property type="entry name" value="Phage_head_morphogenesis_dom"/>
</dbReference>
<keyword evidence="3" id="KW-1185">Reference proteome</keyword>
<reference evidence="2 3" key="1">
    <citation type="submission" date="2018-08" db="EMBL/GenBank/DDBJ databases">
        <title>Altererythrobacter sp.Ery1 and Ery12, the genome sequencing of novel strains in genus Alterythrobacter.</title>
        <authorList>
            <person name="Cheng H."/>
            <person name="Wu Y.-H."/>
            <person name="Fang C."/>
            <person name="Xu X.-W."/>
        </authorList>
    </citation>
    <scope>NUCLEOTIDE SEQUENCE [LARGE SCALE GENOMIC DNA]</scope>
    <source>
        <strain evidence="2 3">Ery1</strain>
    </source>
</reference>
<proteinExistence type="predicted"/>
<name>A0A418NJQ0_9SPHN</name>
<gene>
    <name evidence="2" type="ORF">D2V04_06240</name>
</gene>
<sequence>MASFDLPALARRQGIRRDLTIRPPEPTQAHAQELARLYMPIVRAWQENIDAIMAGHTVPTLDGTRFTIGVSTKEITSEASISAGLSHDLRSEEITLSDAPADQQAAIDRTAEEVSRLIVAFGAGVERLAVSIEKWHRSKWIAGVKAGTEVDLSTVLTAQPVRETLEAWIARNVALVTDVSDQAKGRISDAVFRAYQNRTPTRELARELREAVGMARARSIRIAADQNTKLSGALDAERMAEAGVELWKWRHSGKRHPREQHRARNGRIYRLGSNKRANADGTVMKGGETIASGDAPSEPPWCGCRRQAYLAIMGEVER</sequence>
<organism evidence="2 3">
    <name type="scientific">Pelagerythrobacter aerophilus</name>
    <dbReference type="NCBI Taxonomy" id="2306995"/>
    <lineage>
        <taxon>Bacteria</taxon>
        <taxon>Pseudomonadati</taxon>
        <taxon>Pseudomonadota</taxon>
        <taxon>Alphaproteobacteria</taxon>
        <taxon>Sphingomonadales</taxon>
        <taxon>Erythrobacteraceae</taxon>
        <taxon>Pelagerythrobacter</taxon>
    </lineage>
</organism>
<protein>
    <recommendedName>
        <fullName evidence="1">Phage head morphogenesis domain-containing protein</fullName>
    </recommendedName>
</protein>
<dbReference type="OrthoDB" id="7559637at2"/>
<evidence type="ECO:0000313" key="2">
    <source>
        <dbReference type="EMBL" id="RIV79566.1"/>
    </source>
</evidence>
<dbReference type="AlphaFoldDB" id="A0A418NJQ0"/>
<feature type="domain" description="Phage head morphogenesis" evidence="1">
    <location>
        <begin position="187"/>
        <end position="305"/>
    </location>
</feature>